<sequence>MEQDEACRVHMASTWRQSLCSGVRAVTVEPVLLLFMFASFLTFAAFMPLAYDKSCLFLFNTSQCSELSNYTFAKLHKDLEDEVQTLSSYWTMMSNVVMTIPATLTLLLLIGPLGDRFGRRLPVVVPCLGGALYSVSNIVNSVYMDWWPHYLMIGPVLSGLGGSYLAMLMACYTYLTHLSEPDSRMKRVGVAEASTYIAGAVSVFVSGLLVDTLGYAPVFGIALACQSAALAYAIFFLPDIRPERGHPDPNERSDAGRSCCQVTCLNPLRDMWAFLSAQRDFFDKVHLILFIVVLDILQLATTGENDVLYLFLVRSPRSFSKTKYGYFSGAQNFTRAVAVLLLLPLLKTFTQLRDTTLIMAGIVSKVAGLVVLGLAKEQWLVFIVVALGALQGFPSAGLRASMANFVNKGEQGRLFSVVAATEGVVTLVSTLLFNSLYPASLSFHDGLCFHVAAVLVAACFFLVCWQHFDLKRGVNLSKPLQSAVSEESEVNSVETCTSSVLNDEASSRVASKM</sequence>
<dbReference type="InterPro" id="IPR036259">
    <property type="entry name" value="MFS_trans_sf"/>
</dbReference>
<feature type="transmembrane region" description="Helical" evidence="6">
    <location>
        <begin position="150"/>
        <end position="175"/>
    </location>
</feature>
<feature type="transmembrane region" description="Helical" evidence="6">
    <location>
        <begin position="324"/>
        <end position="345"/>
    </location>
</feature>
<feature type="transmembrane region" description="Helical" evidence="6">
    <location>
        <begin position="89"/>
        <end position="111"/>
    </location>
</feature>
<evidence type="ECO:0000256" key="2">
    <source>
        <dbReference type="ARBA" id="ARBA00004236"/>
    </source>
</evidence>
<dbReference type="Proteomes" id="UP000245119">
    <property type="component" value="Linkage Group LG2"/>
</dbReference>
<dbReference type="Pfam" id="PF07690">
    <property type="entry name" value="MFS_1"/>
    <property type="match status" value="1"/>
</dbReference>
<dbReference type="AlphaFoldDB" id="A0A2T7PSC1"/>
<keyword evidence="9" id="KW-1185">Reference proteome</keyword>
<proteinExistence type="predicted"/>
<dbReference type="SUPFAM" id="SSF103473">
    <property type="entry name" value="MFS general substrate transporter"/>
    <property type="match status" value="1"/>
</dbReference>
<dbReference type="GO" id="GO:0022857">
    <property type="term" value="F:transmembrane transporter activity"/>
    <property type="evidence" value="ECO:0007669"/>
    <property type="project" value="InterPro"/>
</dbReference>
<dbReference type="PRINTS" id="PR01035">
    <property type="entry name" value="TCRTETA"/>
</dbReference>
<feature type="transmembrane region" description="Helical" evidence="6">
    <location>
        <begin position="414"/>
        <end position="437"/>
    </location>
</feature>
<dbReference type="PANTHER" id="PTHR23507">
    <property type="entry name" value="ZGC:174356"/>
    <property type="match status" value="1"/>
</dbReference>
<organism evidence="8 9">
    <name type="scientific">Pomacea canaliculata</name>
    <name type="common">Golden apple snail</name>
    <dbReference type="NCBI Taxonomy" id="400727"/>
    <lineage>
        <taxon>Eukaryota</taxon>
        <taxon>Metazoa</taxon>
        <taxon>Spiralia</taxon>
        <taxon>Lophotrochozoa</taxon>
        <taxon>Mollusca</taxon>
        <taxon>Gastropoda</taxon>
        <taxon>Caenogastropoda</taxon>
        <taxon>Architaenioglossa</taxon>
        <taxon>Ampullarioidea</taxon>
        <taxon>Ampullariidae</taxon>
        <taxon>Pomacea</taxon>
    </lineage>
</organism>
<gene>
    <name evidence="8" type="ORF">C0Q70_03295</name>
</gene>
<dbReference type="GO" id="GO:0016020">
    <property type="term" value="C:membrane"/>
    <property type="evidence" value="ECO:0007669"/>
    <property type="project" value="UniProtKB-SubCell"/>
</dbReference>
<dbReference type="PANTHER" id="PTHR23507:SF1">
    <property type="entry name" value="FI18259P1-RELATED"/>
    <property type="match status" value="1"/>
</dbReference>
<reference evidence="8 9" key="1">
    <citation type="submission" date="2018-04" db="EMBL/GenBank/DDBJ databases">
        <title>The genome of golden apple snail Pomacea canaliculata provides insight into stress tolerance and invasive adaptation.</title>
        <authorList>
            <person name="Liu C."/>
            <person name="Liu B."/>
            <person name="Ren Y."/>
            <person name="Zhang Y."/>
            <person name="Wang H."/>
            <person name="Li S."/>
            <person name="Jiang F."/>
            <person name="Yin L."/>
            <person name="Zhang G."/>
            <person name="Qian W."/>
            <person name="Fan W."/>
        </authorList>
    </citation>
    <scope>NUCLEOTIDE SEQUENCE [LARGE SCALE GENOMIC DNA]</scope>
    <source>
        <strain evidence="8">SZHN2017</strain>
        <tissue evidence="8">Muscle</tissue>
    </source>
</reference>
<comment type="caution">
    <text evidence="8">The sequence shown here is derived from an EMBL/GenBank/DDBJ whole genome shotgun (WGS) entry which is preliminary data.</text>
</comment>
<evidence type="ECO:0000259" key="7">
    <source>
        <dbReference type="PROSITE" id="PS50850"/>
    </source>
</evidence>
<dbReference type="EMBL" id="PZQS01000002">
    <property type="protein sequence ID" value="PVD36316.1"/>
    <property type="molecule type" value="Genomic_DNA"/>
</dbReference>
<dbReference type="OrthoDB" id="419734at2759"/>
<name>A0A2T7PSC1_POMCA</name>
<feature type="transmembrane region" description="Helical" evidence="6">
    <location>
        <begin position="449"/>
        <end position="468"/>
    </location>
</feature>
<feature type="transmembrane region" description="Helical" evidence="6">
    <location>
        <begin position="381"/>
        <end position="402"/>
    </location>
</feature>
<accession>A0A2T7PSC1</accession>
<keyword evidence="3 6" id="KW-0812">Transmembrane</keyword>
<feature type="transmembrane region" description="Helical" evidence="6">
    <location>
        <begin position="187"/>
        <end position="209"/>
    </location>
</feature>
<evidence type="ECO:0000256" key="5">
    <source>
        <dbReference type="ARBA" id="ARBA00023136"/>
    </source>
</evidence>
<feature type="transmembrane region" description="Helical" evidence="6">
    <location>
        <begin position="31"/>
        <end position="51"/>
    </location>
</feature>
<dbReference type="PROSITE" id="PS50850">
    <property type="entry name" value="MFS"/>
    <property type="match status" value="1"/>
</dbReference>
<dbReference type="OMA" id="NIEGRTW"/>
<keyword evidence="5 6" id="KW-0472">Membrane</keyword>
<dbReference type="InterPro" id="IPR020846">
    <property type="entry name" value="MFS_dom"/>
</dbReference>
<feature type="transmembrane region" description="Helical" evidence="6">
    <location>
        <begin position="123"/>
        <end position="144"/>
    </location>
</feature>
<evidence type="ECO:0000256" key="1">
    <source>
        <dbReference type="ARBA" id="ARBA00004141"/>
    </source>
</evidence>
<dbReference type="InterPro" id="IPR011701">
    <property type="entry name" value="MFS"/>
</dbReference>
<evidence type="ECO:0000313" key="9">
    <source>
        <dbReference type="Proteomes" id="UP000245119"/>
    </source>
</evidence>
<evidence type="ECO:0000256" key="3">
    <source>
        <dbReference type="ARBA" id="ARBA00022692"/>
    </source>
</evidence>
<evidence type="ECO:0000256" key="6">
    <source>
        <dbReference type="SAM" id="Phobius"/>
    </source>
</evidence>
<feature type="transmembrane region" description="Helical" evidence="6">
    <location>
        <begin position="287"/>
        <end position="312"/>
    </location>
</feature>
<feature type="transmembrane region" description="Helical" evidence="6">
    <location>
        <begin position="357"/>
        <end position="375"/>
    </location>
</feature>
<evidence type="ECO:0000256" key="4">
    <source>
        <dbReference type="ARBA" id="ARBA00022989"/>
    </source>
</evidence>
<evidence type="ECO:0000313" key="8">
    <source>
        <dbReference type="EMBL" id="PVD36316.1"/>
    </source>
</evidence>
<dbReference type="Gene3D" id="1.20.1250.20">
    <property type="entry name" value="MFS general substrate transporter like domains"/>
    <property type="match status" value="1"/>
</dbReference>
<protein>
    <recommendedName>
        <fullName evidence="7">Major facilitator superfamily (MFS) profile domain-containing protein</fullName>
    </recommendedName>
</protein>
<keyword evidence="4 6" id="KW-1133">Transmembrane helix</keyword>
<feature type="transmembrane region" description="Helical" evidence="6">
    <location>
        <begin position="215"/>
        <end position="237"/>
    </location>
</feature>
<dbReference type="InterPro" id="IPR001958">
    <property type="entry name" value="Tet-R_TetA/multi-R_MdtG-like"/>
</dbReference>
<comment type="subcellular location">
    <subcellularLocation>
        <location evidence="2">Cell membrane</location>
    </subcellularLocation>
    <subcellularLocation>
        <location evidence="1">Membrane</location>
        <topology evidence="1">Multi-pass membrane protein</topology>
    </subcellularLocation>
</comment>
<feature type="domain" description="Major facilitator superfamily (MFS) profile" evidence="7">
    <location>
        <begin position="31"/>
        <end position="471"/>
    </location>
</feature>